<dbReference type="STRING" id="908337.HMPREF9257_1002"/>
<keyword evidence="10" id="KW-1185">Reference proteome</keyword>
<comment type="caution">
    <text evidence="9">The sequence shown here is derived from an EMBL/GenBank/DDBJ whole genome shotgun (WGS) entry which is preliminary data.</text>
</comment>
<evidence type="ECO:0000256" key="2">
    <source>
        <dbReference type="ARBA" id="ARBA00022692"/>
    </source>
</evidence>
<reference evidence="9 10" key="1">
    <citation type="submission" date="2010-10" db="EMBL/GenBank/DDBJ databases">
        <authorList>
            <person name="Durkin A.S."/>
            <person name="Madupu R."/>
            <person name="Torralba M."/>
            <person name="Gillis M."/>
            <person name="Methe B."/>
            <person name="Sutton G."/>
            <person name="Nelson K.E."/>
        </authorList>
    </citation>
    <scope>NUCLEOTIDE SEQUENCE [LARGE SCALE GENOMIC DNA]</scope>
    <source>
        <strain evidence="9 10">ACS-139-V-Col8</strain>
    </source>
</reference>
<evidence type="ECO:0000256" key="4">
    <source>
        <dbReference type="ARBA" id="ARBA00023136"/>
    </source>
</evidence>
<evidence type="ECO:0000313" key="9">
    <source>
        <dbReference type="EMBL" id="EFR31938.1"/>
    </source>
</evidence>
<name>E4KM19_9LACT</name>
<accession>E4KM19</accession>
<evidence type="ECO:0000256" key="6">
    <source>
        <dbReference type="SAM" id="MobiDB-lite"/>
    </source>
</evidence>
<proteinExistence type="predicted"/>
<organism evidence="9 10">
    <name type="scientific">Eremococcus coleocola ACS-139-V-Col8</name>
    <dbReference type="NCBI Taxonomy" id="908337"/>
    <lineage>
        <taxon>Bacteria</taxon>
        <taxon>Bacillati</taxon>
        <taxon>Bacillota</taxon>
        <taxon>Bacilli</taxon>
        <taxon>Lactobacillales</taxon>
        <taxon>Aerococcaceae</taxon>
        <taxon>Eremococcus</taxon>
    </lineage>
</organism>
<dbReference type="EMBL" id="AENN01000001">
    <property type="protein sequence ID" value="EFR31938.1"/>
    <property type="molecule type" value="Genomic_DNA"/>
</dbReference>
<feature type="region of interest" description="Disordered" evidence="6">
    <location>
        <begin position="119"/>
        <end position="167"/>
    </location>
</feature>
<keyword evidence="4 7" id="KW-0472">Membrane</keyword>
<feature type="compositionally biased region" description="Acidic residues" evidence="6">
    <location>
        <begin position="157"/>
        <end position="167"/>
    </location>
</feature>
<dbReference type="Pfam" id="PF06305">
    <property type="entry name" value="LapA_dom"/>
    <property type="match status" value="1"/>
</dbReference>
<feature type="coiled-coil region" evidence="5">
    <location>
        <begin position="64"/>
        <end position="109"/>
    </location>
</feature>
<dbReference type="RefSeq" id="WP_006417424.1">
    <property type="nucleotide sequence ID" value="NZ_AENN01000001.1"/>
</dbReference>
<keyword evidence="2 7" id="KW-0812">Transmembrane</keyword>
<keyword evidence="3 7" id="KW-1133">Transmembrane helix</keyword>
<evidence type="ECO:0000313" key="10">
    <source>
        <dbReference type="Proteomes" id="UP000005990"/>
    </source>
</evidence>
<dbReference type="PANTHER" id="PTHR41335">
    <property type="entry name" value="MEMBRANE PROTEIN-RELATED"/>
    <property type="match status" value="1"/>
</dbReference>
<dbReference type="InterPro" id="IPR010445">
    <property type="entry name" value="LapA_dom"/>
</dbReference>
<evidence type="ECO:0000256" key="7">
    <source>
        <dbReference type="SAM" id="Phobius"/>
    </source>
</evidence>
<evidence type="ECO:0000256" key="1">
    <source>
        <dbReference type="ARBA" id="ARBA00022475"/>
    </source>
</evidence>
<evidence type="ECO:0000256" key="3">
    <source>
        <dbReference type="ARBA" id="ARBA00022989"/>
    </source>
</evidence>
<keyword evidence="1" id="KW-1003">Cell membrane</keyword>
<feature type="transmembrane region" description="Helical" evidence="7">
    <location>
        <begin position="37"/>
        <end position="59"/>
    </location>
</feature>
<feature type="compositionally biased region" description="Basic and acidic residues" evidence="6">
    <location>
        <begin position="120"/>
        <end position="133"/>
    </location>
</feature>
<dbReference type="GO" id="GO:0005886">
    <property type="term" value="C:plasma membrane"/>
    <property type="evidence" value="ECO:0007669"/>
    <property type="project" value="InterPro"/>
</dbReference>
<sequence>MKQQFKVILGVLFLILFVIVALQNVNPVSVDLFVAKYQVPLILLILLSALLGMIVGLLVTISSNSRQRKEVKRLNNEIKSLKDRHTQDIIKKDDQISDLKAKVSDLKDKNKNTQVYQEDSFVKQEMDMPESHLDPASMTPKDLPVSEEVSLPAQVELPEEVDADFTE</sequence>
<evidence type="ECO:0000256" key="5">
    <source>
        <dbReference type="SAM" id="Coils"/>
    </source>
</evidence>
<dbReference type="PANTHER" id="PTHR41335:SF1">
    <property type="entry name" value="MEMBRANE PROTEIN"/>
    <property type="match status" value="1"/>
</dbReference>
<feature type="domain" description="Lipopolysaccharide assembly protein A" evidence="8">
    <location>
        <begin position="23"/>
        <end position="83"/>
    </location>
</feature>
<gene>
    <name evidence="9" type="ORF">HMPREF9257_1002</name>
</gene>
<keyword evidence="5" id="KW-0175">Coiled coil</keyword>
<protein>
    <recommendedName>
        <fullName evidence="8">Lipopolysaccharide assembly protein A domain-containing protein</fullName>
    </recommendedName>
</protein>
<dbReference type="eggNOG" id="COG5416">
    <property type="taxonomic scope" value="Bacteria"/>
</dbReference>
<evidence type="ECO:0000259" key="8">
    <source>
        <dbReference type="Pfam" id="PF06305"/>
    </source>
</evidence>
<dbReference type="AlphaFoldDB" id="E4KM19"/>
<dbReference type="Proteomes" id="UP000005990">
    <property type="component" value="Unassembled WGS sequence"/>
</dbReference>